<reference evidence="10 11" key="1">
    <citation type="submission" date="2023-07" db="EMBL/GenBank/DDBJ databases">
        <title>Genomic Encyclopedia of Type Strains, Phase IV (KMG-IV): sequencing the most valuable type-strain genomes for metagenomic binning, comparative biology and taxonomic classification.</title>
        <authorList>
            <person name="Goeker M."/>
        </authorList>
    </citation>
    <scope>NUCLEOTIDE SEQUENCE [LARGE SCALE GENOMIC DNA]</scope>
    <source>
        <strain evidence="10 11">DSM 100301</strain>
    </source>
</reference>
<sequence>MADGPKGPWSEDERHDLPPLEEVSEEGGREPFFNMPGGVLVALALLFLIFAIQDWIVSPALSEWIVLEFGFSPIRYAYPLAQQDLAWIWTPLTYSLLHGGVQHLLFNGLWLAVFGTPVFRRIGAIRFCLLWLVTAVGGAALHMLLNWGDATLLVGSSAVIAGMMGCACRFAFGAGRHAFRFADDVRFLRRFGILEALKIRMVVTFILVFGVSNLIFAVGPPIFGDPGGPIAWDAHLGGFLVGFLGFAAFDRDAPR</sequence>
<evidence type="ECO:0000313" key="10">
    <source>
        <dbReference type="EMBL" id="MDQ0455982.1"/>
    </source>
</evidence>
<evidence type="ECO:0000313" key="11">
    <source>
        <dbReference type="Proteomes" id="UP001235269"/>
    </source>
</evidence>
<proteinExistence type="predicted"/>
<dbReference type="Proteomes" id="UP001235269">
    <property type="component" value="Unassembled WGS sequence"/>
</dbReference>
<feature type="transmembrane region" description="Helical" evidence="8">
    <location>
        <begin position="127"/>
        <end position="145"/>
    </location>
</feature>
<dbReference type="PANTHER" id="PTHR43066:SF26">
    <property type="entry name" value="RHOMBOID PROTEASE GLPG"/>
    <property type="match status" value="1"/>
</dbReference>
<feature type="region of interest" description="Disordered" evidence="7">
    <location>
        <begin position="1"/>
        <end position="26"/>
    </location>
</feature>
<comment type="caution">
    <text evidence="10">The sequence shown here is derived from an EMBL/GenBank/DDBJ whole genome shotgun (WGS) entry which is preliminary data.</text>
</comment>
<protein>
    <submittedName>
        <fullName evidence="10">Membrane associated rhomboid family serine protease</fullName>
    </submittedName>
</protein>
<organism evidence="10 11">
    <name type="scientific">Rhizobium paknamense</name>
    <dbReference type="NCBI Taxonomy" id="1206817"/>
    <lineage>
        <taxon>Bacteria</taxon>
        <taxon>Pseudomonadati</taxon>
        <taxon>Pseudomonadota</taxon>
        <taxon>Alphaproteobacteria</taxon>
        <taxon>Hyphomicrobiales</taxon>
        <taxon>Rhizobiaceae</taxon>
        <taxon>Rhizobium/Agrobacterium group</taxon>
        <taxon>Rhizobium</taxon>
    </lineage>
</organism>
<evidence type="ECO:0000256" key="8">
    <source>
        <dbReference type="SAM" id="Phobius"/>
    </source>
</evidence>
<evidence type="ECO:0000256" key="4">
    <source>
        <dbReference type="ARBA" id="ARBA00022692"/>
    </source>
</evidence>
<dbReference type="EMBL" id="JAUSWH010000006">
    <property type="protein sequence ID" value="MDQ0455982.1"/>
    <property type="molecule type" value="Genomic_DNA"/>
</dbReference>
<feature type="transmembrane region" description="Helical" evidence="8">
    <location>
        <begin position="151"/>
        <end position="172"/>
    </location>
</feature>
<keyword evidence="11" id="KW-1185">Reference proteome</keyword>
<name>A0ABU0ICL6_9HYPH</name>
<keyword evidence="5 8" id="KW-1133">Transmembrane helix</keyword>
<feature type="transmembrane region" description="Helical" evidence="8">
    <location>
        <begin position="199"/>
        <end position="218"/>
    </location>
</feature>
<dbReference type="GO" id="GO:0008233">
    <property type="term" value="F:peptidase activity"/>
    <property type="evidence" value="ECO:0007669"/>
    <property type="project" value="UniProtKB-KW"/>
</dbReference>
<keyword evidence="2" id="KW-1003">Cell membrane</keyword>
<dbReference type="SUPFAM" id="SSF144091">
    <property type="entry name" value="Rhomboid-like"/>
    <property type="match status" value="1"/>
</dbReference>
<comment type="subcellular location">
    <subcellularLocation>
        <location evidence="1">Membrane</location>
        <topology evidence="1">Multi-pass membrane protein</topology>
    </subcellularLocation>
</comment>
<feature type="transmembrane region" description="Helical" evidence="8">
    <location>
        <begin position="230"/>
        <end position="249"/>
    </location>
</feature>
<feature type="transmembrane region" description="Helical" evidence="8">
    <location>
        <begin position="101"/>
        <end position="120"/>
    </location>
</feature>
<evidence type="ECO:0000256" key="1">
    <source>
        <dbReference type="ARBA" id="ARBA00004141"/>
    </source>
</evidence>
<evidence type="ECO:0000256" key="3">
    <source>
        <dbReference type="ARBA" id="ARBA00022519"/>
    </source>
</evidence>
<feature type="domain" description="Peptidase S54 rhomboid" evidence="9">
    <location>
        <begin position="88"/>
        <end position="244"/>
    </location>
</feature>
<feature type="compositionally biased region" description="Basic and acidic residues" evidence="7">
    <location>
        <begin position="9"/>
        <end position="18"/>
    </location>
</feature>
<evidence type="ECO:0000259" key="9">
    <source>
        <dbReference type="Pfam" id="PF01694"/>
    </source>
</evidence>
<evidence type="ECO:0000256" key="5">
    <source>
        <dbReference type="ARBA" id="ARBA00022989"/>
    </source>
</evidence>
<dbReference type="GO" id="GO:0006508">
    <property type="term" value="P:proteolysis"/>
    <property type="evidence" value="ECO:0007669"/>
    <property type="project" value="UniProtKB-KW"/>
</dbReference>
<dbReference type="InterPro" id="IPR022764">
    <property type="entry name" value="Peptidase_S54_rhomboid_dom"/>
</dbReference>
<keyword evidence="10" id="KW-0378">Hydrolase</keyword>
<dbReference type="Pfam" id="PF01694">
    <property type="entry name" value="Rhomboid"/>
    <property type="match status" value="1"/>
</dbReference>
<gene>
    <name evidence="10" type="ORF">QO005_002322</name>
</gene>
<evidence type="ECO:0000256" key="2">
    <source>
        <dbReference type="ARBA" id="ARBA00022475"/>
    </source>
</evidence>
<dbReference type="PANTHER" id="PTHR43066">
    <property type="entry name" value="RHOMBOID-RELATED PROTEIN"/>
    <property type="match status" value="1"/>
</dbReference>
<evidence type="ECO:0000256" key="6">
    <source>
        <dbReference type="ARBA" id="ARBA00023136"/>
    </source>
</evidence>
<feature type="transmembrane region" description="Helical" evidence="8">
    <location>
        <begin position="32"/>
        <end position="52"/>
    </location>
</feature>
<evidence type="ECO:0000256" key="7">
    <source>
        <dbReference type="SAM" id="MobiDB-lite"/>
    </source>
</evidence>
<keyword evidence="6 8" id="KW-0472">Membrane</keyword>
<keyword evidence="4 8" id="KW-0812">Transmembrane</keyword>
<dbReference type="InterPro" id="IPR035952">
    <property type="entry name" value="Rhomboid-like_sf"/>
</dbReference>
<keyword evidence="3" id="KW-0997">Cell inner membrane</keyword>
<dbReference type="RefSeq" id="WP_307158181.1">
    <property type="nucleotide sequence ID" value="NZ_JAUSWH010000006.1"/>
</dbReference>
<accession>A0ABU0ICL6</accession>
<keyword evidence="10" id="KW-0645">Protease</keyword>
<dbReference type="Gene3D" id="1.20.1540.10">
    <property type="entry name" value="Rhomboid-like"/>
    <property type="match status" value="1"/>
</dbReference>